<dbReference type="Pfam" id="PF21692">
    <property type="entry name" value="Talin_R4"/>
    <property type="match status" value="1"/>
</dbReference>
<evidence type="ECO:0000256" key="5">
    <source>
        <dbReference type="ARBA" id="ARBA00022490"/>
    </source>
</evidence>
<gene>
    <name evidence="14" type="ORF">DSTB1V02_LOCUS8435</name>
</gene>
<feature type="region of interest" description="Disordered" evidence="11">
    <location>
        <begin position="2576"/>
        <end position="2640"/>
    </location>
</feature>
<feature type="region of interest" description="Disordered" evidence="11">
    <location>
        <begin position="134"/>
        <end position="161"/>
    </location>
</feature>
<dbReference type="PANTHER" id="PTHR19981">
    <property type="entry name" value="TALIN"/>
    <property type="match status" value="1"/>
</dbReference>
<proteinExistence type="predicted"/>
<dbReference type="InterPro" id="IPR036476">
    <property type="entry name" value="Talin_cent_sf"/>
</dbReference>
<dbReference type="Gene3D" id="2.30.29.30">
    <property type="entry name" value="Pleckstrin-homology domain (PH domain)/Phosphotyrosine-binding domain (PTB)"/>
    <property type="match status" value="1"/>
</dbReference>
<reference evidence="14" key="1">
    <citation type="submission" date="2020-11" db="EMBL/GenBank/DDBJ databases">
        <authorList>
            <person name="Tran Van P."/>
        </authorList>
    </citation>
    <scope>NUCLEOTIDE SEQUENCE</scope>
</reference>
<feature type="domain" description="FERM" evidence="12">
    <location>
        <begin position="89"/>
        <end position="415"/>
    </location>
</feature>
<keyword evidence="9" id="KW-0206">Cytoskeleton</keyword>
<keyword evidence="5" id="KW-0963">Cytoplasm</keyword>
<dbReference type="SUPFAM" id="SSF47031">
    <property type="entry name" value="Second domain of FERM"/>
    <property type="match status" value="1"/>
</dbReference>
<dbReference type="GO" id="GO:0005886">
    <property type="term" value="C:plasma membrane"/>
    <property type="evidence" value="ECO:0007669"/>
    <property type="project" value="UniProtKB-SubCell"/>
</dbReference>
<dbReference type="InterPro" id="IPR036723">
    <property type="entry name" value="Alpha-catenin/vinculin-like_sf"/>
</dbReference>
<dbReference type="SMART" id="SM01244">
    <property type="entry name" value="IRS"/>
    <property type="match status" value="1"/>
</dbReference>
<organism evidence="14">
    <name type="scientific">Darwinula stevensoni</name>
    <dbReference type="NCBI Taxonomy" id="69355"/>
    <lineage>
        <taxon>Eukaryota</taxon>
        <taxon>Metazoa</taxon>
        <taxon>Ecdysozoa</taxon>
        <taxon>Arthropoda</taxon>
        <taxon>Crustacea</taxon>
        <taxon>Oligostraca</taxon>
        <taxon>Ostracoda</taxon>
        <taxon>Podocopa</taxon>
        <taxon>Podocopida</taxon>
        <taxon>Darwinulocopina</taxon>
        <taxon>Darwinuloidea</taxon>
        <taxon>Darwinulidae</taxon>
        <taxon>Darwinula</taxon>
    </lineage>
</organism>
<feature type="compositionally biased region" description="Polar residues" evidence="11">
    <location>
        <begin position="2725"/>
        <end position="2737"/>
    </location>
</feature>
<dbReference type="InterPro" id="IPR054060">
    <property type="entry name" value="TLN1-like_RS"/>
</dbReference>
<keyword evidence="7" id="KW-0965">Cell junction</keyword>
<dbReference type="Pfam" id="PF16511">
    <property type="entry name" value="FERM_f0"/>
    <property type="match status" value="1"/>
</dbReference>
<dbReference type="OrthoDB" id="10262320at2759"/>
<evidence type="ECO:0000256" key="7">
    <source>
        <dbReference type="ARBA" id="ARBA00022949"/>
    </source>
</evidence>
<dbReference type="Pfam" id="PF02174">
    <property type="entry name" value="IRS"/>
    <property type="match status" value="1"/>
</dbReference>
<dbReference type="CDD" id="cd17089">
    <property type="entry name" value="FERM_F0_TLN"/>
    <property type="match status" value="1"/>
</dbReference>
<dbReference type="Gene3D" id="3.10.20.90">
    <property type="entry name" value="Phosphatidylinositol 3-kinase Catalytic Subunit, Chain A, domain 1"/>
    <property type="match status" value="2"/>
</dbReference>
<dbReference type="SUPFAM" id="SSF50729">
    <property type="entry name" value="PH domain-like"/>
    <property type="match status" value="1"/>
</dbReference>
<dbReference type="InterPro" id="IPR035963">
    <property type="entry name" value="FERM_2"/>
</dbReference>
<dbReference type="GO" id="GO:0005856">
    <property type="term" value="C:cytoskeleton"/>
    <property type="evidence" value="ECO:0007669"/>
    <property type="project" value="UniProtKB-SubCell"/>
</dbReference>
<dbReference type="FunFam" id="1.20.1420.10:FF:000002">
    <property type="entry name" value="Talin 2"/>
    <property type="match status" value="1"/>
</dbReference>
<dbReference type="Pfam" id="PF21896">
    <property type="entry name" value="Talin_IBS2B"/>
    <property type="match status" value="4"/>
</dbReference>
<dbReference type="InterPro" id="IPR057346">
    <property type="entry name" value="Talin1/2_VBS2"/>
</dbReference>
<dbReference type="InterPro" id="IPR019748">
    <property type="entry name" value="FERM_central"/>
</dbReference>
<dbReference type="GO" id="GO:0005200">
    <property type="term" value="F:structural constituent of cytoskeleton"/>
    <property type="evidence" value="ECO:0007669"/>
    <property type="project" value="InterPro"/>
</dbReference>
<dbReference type="GO" id="GO:0005737">
    <property type="term" value="C:cytoplasm"/>
    <property type="evidence" value="ECO:0007669"/>
    <property type="project" value="TreeGrafter"/>
</dbReference>
<dbReference type="PROSITE" id="PS50057">
    <property type="entry name" value="FERM_3"/>
    <property type="match status" value="1"/>
</dbReference>
<evidence type="ECO:0000256" key="2">
    <source>
        <dbReference type="ARBA" id="ARBA00004246"/>
    </source>
</evidence>
<comment type="subcellular location">
    <subcellularLocation>
        <location evidence="2">Cell junction</location>
        <location evidence="2">Focal adhesion</location>
    </subcellularLocation>
    <subcellularLocation>
        <location evidence="3">Cell membrane</location>
        <topology evidence="3">Peripheral membrane protein</topology>
        <orientation evidence="3">Cytoplasmic side</orientation>
    </subcellularLocation>
    <subcellularLocation>
        <location evidence="1">Cytoplasm</location>
        <location evidence="1">Cytoskeleton</location>
    </subcellularLocation>
</comment>
<dbReference type="Pfam" id="PF01608">
    <property type="entry name" value="I_LWEQ"/>
    <property type="match status" value="1"/>
</dbReference>
<keyword evidence="4" id="KW-1003">Cell membrane</keyword>
<dbReference type="InterPro" id="IPR011993">
    <property type="entry name" value="PH-like_dom_sf"/>
</dbReference>
<dbReference type="PROSITE" id="PS50945">
    <property type="entry name" value="I_LWEQ"/>
    <property type="match status" value="1"/>
</dbReference>
<dbReference type="InterPro" id="IPR014352">
    <property type="entry name" value="FERM/acyl-CoA-bd_prot_sf"/>
</dbReference>
<feature type="compositionally biased region" description="Pro residues" evidence="11">
    <location>
        <begin position="2623"/>
        <end position="2635"/>
    </location>
</feature>
<evidence type="ECO:0000259" key="12">
    <source>
        <dbReference type="PROSITE" id="PS50057"/>
    </source>
</evidence>
<dbReference type="GO" id="GO:0009887">
    <property type="term" value="P:animal organ morphogenesis"/>
    <property type="evidence" value="ECO:0007669"/>
    <property type="project" value="UniProtKB-ARBA"/>
</dbReference>
<evidence type="ECO:0000256" key="4">
    <source>
        <dbReference type="ARBA" id="ARBA00022475"/>
    </source>
</evidence>
<dbReference type="InterPro" id="IPR015224">
    <property type="entry name" value="Talin_cent"/>
</dbReference>
<dbReference type="GO" id="GO:0051015">
    <property type="term" value="F:actin filament binding"/>
    <property type="evidence" value="ECO:0007669"/>
    <property type="project" value="InterPro"/>
</dbReference>
<dbReference type="CDD" id="cd10569">
    <property type="entry name" value="FERM_C_Talin"/>
    <property type="match status" value="1"/>
</dbReference>
<dbReference type="CDD" id="cd14473">
    <property type="entry name" value="FERM_B-lobe"/>
    <property type="match status" value="1"/>
</dbReference>
<dbReference type="EMBL" id="CAJPEV010001927">
    <property type="protein sequence ID" value="CAG0894921.1"/>
    <property type="molecule type" value="Genomic_DNA"/>
</dbReference>
<dbReference type="GO" id="GO:0098609">
    <property type="term" value="P:cell-cell adhesion"/>
    <property type="evidence" value="ECO:0007669"/>
    <property type="project" value="TreeGrafter"/>
</dbReference>
<sequence length="2737" mass="295356">MTISLKINIVESSVTKTLHFQQTMQVYDACKFIWEKASESVPNLGDVKDYGLFLSDDDPKKGVWLESARTLDYYMLRDGDMLEYRKKFRKVKIRMLDGTVKTMMVDDSQHVANQMVVICTKIGITNHDEYSLVREKEDEENERPQPPSNFGTLTLRRRKEGDKEIDPKMEQLKKKLKTDDEINWVDHSKTLREQGIDESETLLLKRKYFFSDRNIDERDPVQLNLLYVQCRDAIIDGTHPVTQDKAFQFAGLQCQVQFGNHDETKHRPGLFDVREFLPHSYTKLKNGEKRIFVEHLKHKGITDVEAKVRYTKLARSLPTYGVAFFLVKEKMKGKNKLVPRLLGVTKESVLRLDEKTKETLKDYPLTSVKRWGASPNTFTLDFGDYSEGYYSVQTTEGEQISQLISGYIDIILKKRKDKDHIGIEGDEGSTMVEESVSPLRATMIQHQSLQEGTRISTDSVAKPAVVRDAGGEHTYGRGHMSPAQHGMTHGQVSISHRSPPAPLSPQYAMLSEPQRALKSTISSGQEAIRRAERDLETRAEIPELGTDPASRKWRQVTLDTNKQNVRSQLAAMNAATAQAVTLTGADEVDHNAVGAAISTITSNLPEMTKGVKMIAALMGDDRQGDGLIEATRKLCAAFSDLLRAAEPEAKEPRQNLLGAASRVGEASHKVLSTIQEEDAVDSEVQDILLGLAKAVANATAALVLKAKNVASTADDQDLQNRIIAAATQCALATSQLVACAKVVAPTIDDRACQEQLIEAAKSSARAVEGVVASCQDATGADERLLLDLGAAASEVTRALNDLLNHIKMGGRVRVKESMEEGAVDRILSASDKLISSTGDSGEMVRQARILAQATAQLIQAIKGEADTVTDSDMKNHLLTAAKILADATARMVECAKACASHPDDIEHQMALKQAAENVRNATNMAASNALKKKLMKRLENAAKHAAAAGTQCISASQASGPHNTNQASQVEMMQDCREVADHIPKLVQGVKESMNRPHDANAQLNLIDASQQFLLPGDKLVASTKSVLPTVQDQACHLQLSTSSKQLGSALGDLRSAVTRAQEVCGSLELDAALELIRGLDIELEEFHKAAQMGQLKPLPGETPESTALHLGTSSKSVGSAMAGLLTAASQADEHYTGKAARDTAHSLQDLADAVRGVAATSNDRFIQDRVIQEAHQVMHQSMELIEEARNAVRDPHFPDNQQRLNTMARMISQSLSKCVNCLPGQKDVDEAIHAVSSASQGLDSSYFPPTKKSFSELQSELAMMAAQLNDASTEVVQTAKSPSQLAQSSKIFSTAFTDLLSVGLEMSGLTMDKIVQREMINTMRSVSTSSSRLLHAAKTFSADPNAPNAKNALLSAARALTESINALLDVCTSAAPGQKECENAIRNIQSMRHVLDNPIEPINDSSYFDCLDTVMEKSKSLGDGMAGIANHAKKSEHAEFNVSVSNVSSSICGLIEAAAQAAYLVGVSDPSSTAGRPGIIDQNSLARSAQAIHAACQPLMSENTTQQGILESATVIAKHTGVLCNACRMASSKTTNQVAKRQFVQSAKDVANATSALVKDIKALDQDNSEANRHRCAEATRPLLEAVDNLVAFASSPEFVSIPARISPKARASQEPIISSGKSIISGSTSMIQAAKQLAINPKDPPTWQALANHSKSVSDSIKKLVSSIRDKAPGQRECDSGIESLNRCIQELDQASLSAISQNLAPRKENSLQGFTEQMVGAAREILNRIEPVRQSAKGEAETLGHHVTQLVSYFGPLTSSAIGASSNMLHSKQQTGLLDHTKTVGECALQLIYAAKEGAGNSKVTHVHAEIDESVESLKEAVGDLMVTLEQLATAAGMVTTLIDQITTAMQHIDDHVLGEFRDDLSFVDYQTQLVELAKQIARTAQDMMGKSTSDVSELATVAARLAHFYVALLHETKGALLSTTSPELASRIRSSVIELGQACIQLIKAGGNLQGSPHDSFAQRDLAESARQVSEKVSQVLAALQAGSRGTQACINAASTVSGIIGDLDTTIMFATAGTLNPEVEDDAFSNHRDNILKTARALVEDTKTLVTGAASSQEQLAVAAQNAVATILQLADVVKLGAASLTSNNSEAQVLLINAVKDVASALGDLIQSTKCAAGKNIQDPAMVNLKESARMMVNNVTSLLKTVKSVEDEHTRGTRALESTIEAIAQEIRAFNSSDPPTKRANPEDLVRATKPITLATAKAVAAGNSCKQDDVIVAANMGRKAISDMLTVCKGAAWGAESIEIRERALAAGRNCASEYRELLQRVMQILIKPTAESKQVLPSVSRNLAAHVTELVSVAQLLKGSDWEDPDDPTVIAENELLGAAKSIDAAAKKLASLRPRRSVQEADESLNFDEMILEAAKSIAAATSALVKAASSAQRELIEQGKISRRPHYTSEDGQWSDGLISAARLVAAATHSLCEAANALVQGHSTEEKLISAAKQVASSTAQLLVACKVKADPDSPAMKRLQAAGNAVKKATDNLVKAAQQAIAQEEERNLYINTRMVGGIAQEINARSEMLRLEKELEDARTRLAQIRKAKYRGDDSGASDWDGYDSSYEGYSQSTSFNQSSLFDQSQKKSSLDQTQSSYGQPLGQSSPLQVIAGGGGGSPKSPRSPVSPPPPPPPPHQSLPVPQSTIATFTTFGRPSFNATPRPFNVQQIYQQQQPHHIQQLVQSDESSIIDSPMQSVSASRSMFERSPEDLITGSSQKIERTYRMVKSSSSTTSQVRHT</sequence>
<dbReference type="Pfam" id="PF08913">
    <property type="entry name" value="VBS"/>
    <property type="match status" value="1"/>
</dbReference>
<evidence type="ECO:0000256" key="11">
    <source>
        <dbReference type="SAM" id="MobiDB-lite"/>
    </source>
</evidence>
<dbReference type="InterPro" id="IPR035964">
    <property type="entry name" value="I/LWEQ_dom_sf"/>
</dbReference>
<dbReference type="GO" id="GO:0005925">
    <property type="term" value="C:focal adhesion"/>
    <property type="evidence" value="ECO:0007669"/>
    <property type="project" value="UniProtKB-SubCell"/>
</dbReference>
<evidence type="ECO:0008006" key="16">
    <source>
        <dbReference type="Google" id="ProtNLM"/>
    </source>
</evidence>
<dbReference type="Gene3D" id="1.20.1420.10">
    <property type="entry name" value="Talin, central domain"/>
    <property type="match status" value="7"/>
</dbReference>
<evidence type="ECO:0000259" key="13">
    <source>
        <dbReference type="PROSITE" id="PS50945"/>
    </source>
</evidence>
<dbReference type="SMART" id="SM00295">
    <property type="entry name" value="B41"/>
    <property type="match status" value="1"/>
</dbReference>
<dbReference type="Gene3D" id="1.20.1410.10">
    <property type="entry name" value="I/LWEQ domain"/>
    <property type="match status" value="1"/>
</dbReference>
<dbReference type="InterPro" id="IPR002404">
    <property type="entry name" value="IRS_PTB"/>
</dbReference>
<keyword evidence="8" id="KW-0472">Membrane</keyword>
<evidence type="ECO:0000256" key="3">
    <source>
        <dbReference type="ARBA" id="ARBA00004413"/>
    </source>
</evidence>
<dbReference type="InterPro" id="IPR000299">
    <property type="entry name" value="FERM_domain"/>
</dbReference>
<keyword evidence="6" id="KW-0597">Phosphoprotein</keyword>
<evidence type="ECO:0000256" key="10">
    <source>
        <dbReference type="SAM" id="Coils"/>
    </source>
</evidence>
<dbReference type="FunFam" id="1.20.120.230:FF:000004">
    <property type="entry name" value="Talin 2"/>
    <property type="match status" value="1"/>
</dbReference>
<dbReference type="SMART" id="SM00307">
    <property type="entry name" value="ILWEQ"/>
    <property type="match status" value="1"/>
</dbReference>
<evidence type="ECO:0000256" key="1">
    <source>
        <dbReference type="ARBA" id="ARBA00004245"/>
    </source>
</evidence>
<dbReference type="InterPro" id="IPR032425">
    <property type="entry name" value="FERM_f0"/>
</dbReference>
<dbReference type="CDD" id="cd17090">
    <property type="entry name" value="FERM_F1_TLN"/>
    <property type="match status" value="1"/>
</dbReference>
<dbReference type="Pfam" id="PF25177">
    <property type="entry name" value="Talin_VBS2"/>
    <property type="match status" value="1"/>
</dbReference>
<dbReference type="Gene3D" id="1.20.120.230">
    <property type="entry name" value="Alpha-catenin/vinculin-like"/>
    <property type="match status" value="5"/>
</dbReference>
<dbReference type="FunFam" id="1.20.80.10:FF:000007">
    <property type="entry name" value="Talin 2"/>
    <property type="match status" value="1"/>
</dbReference>
<dbReference type="FunFam" id="1.20.120.230:FF:000002">
    <property type="entry name" value="Talin 2"/>
    <property type="match status" value="1"/>
</dbReference>
<evidence type="ECO:0000256" key="9">
    <source>
        <dbReference type="ARBA" id="ARBA00023212"/>
    </source>
</evidence>
<dbReference type="InterPro" id="IPR054082">
    <property type="entry name" value="Talin_IBS2B"/>
</dbReference>
<dbReference type="FunFam" id="1.20.120.230:FF:000005">
    <property type="entry name" value="Talin 1"/>
    <property type="match status" value="1"/>
</dbReference>
<dbReference type="Pfam" id="PF09141">
    <property type="entry name" value="Talin_middle"/>
    <property type="match status" value="1"/>
</dbReference>
<dbReference type="SUPFAM" id="SSF47220">
    <property type="entry name" value="alpha-catenin/vinculin-like"/>
    <property type="match status" value="5"/>
</dbReference>
<dbReference type="GO" id="GO:0001726">
    <property type="term" value="C:ruffle"/>
    <property type="evidence" value="ECO:0007669"/>
    <property type="project" value="InterPro"/>
</dbReference>
<dbReference type="PANTHER" id="PTHR19981:SF1">
    <property type="entry name" value="RHEA, ISOFORM B"/>
    <property type="match status" value="1"/>
</dbReference>
<dbReference type="FunFam" id="1.20.1420.10:FF:000012">
    <property type="entry name" value="Rhea, isoform B"/>
    <property type="match status" value="1"/>
</dbReference>
<dbReference type="Gene3D" id="1.20.80.10">
    <property type="match status" value="1"/>
</dbReference>
<dbReference type="SUPFAM" id="SSF109885">
    <property type="entry name" value="I/LWEQ domain"/>
    <property type="match status" value="4"/>
</dbReference>
<keyword evidence="10" id="KW-0175">Coiled coil</keyword>
<accession>A0A7R8XF47</accession>
<dbReference type="GO" id="GO:0005178">
    <property type="term" value="F:integrin binding"/>
    <property type="evidence" value="ECO:0007669"/>
    <property type="project" value="TreeGrafter"/>
</dbReference>
<dbReference type="GO" id="GO:0030036">
    <property type="term" value="P:actin cytoskeleton organization"/>
    <property type="evidence" value="ECO:0007669"/>
    <property type="project" value="TreeGrafter"/>
</dbReference>
<dbReference type="CDD" id="cd12150">
    <property type="entry name" value="talin-RS"/>
    <property type="match status" value="1"/>
</dbReference>
<dbReference type="EMBL" id="LR901444">
    <property type="protein sequence ID" value="CAD7248624.1"/>
    <property type="molecule type" value="Genomic_DNA"/>
</dbReference>
<dbReference type="InterPro" id="IPR019749">
    <property type="entry name" value="Band_41_domain"/>
</dbReference>
<feature type="coiled-coil region" evidence="10">
    <location>
        <begin position="2476"/>
        <end position="2546"/>
    </location>
</feature>
<name>A0A7R8XF47_9CRUS</name>
<evidence type="ECO:0000313" key="15">
    <source>
        <dbReference type="Proteomes" id="UP000677054"/>
    </source>
</evidence>
<feature type="domain" description="I/LWEQ" evidence="13">
    <location>
        <begin position="2313"/>
        <end position="2551"/>
    </location>
</feature>
<dbReference type="InterPro" id="IPR037438">
    <property type="entry name" value="Talin1/2-RS"/>
</dbReference>
<dbReference type="FunFam" id="1.20.120.230:FF:000003">
    <property type="entry name" value="Talin 2"/>
    <property type="match status" value="1"/>
</dbReference>
<dbReference type="InterPro" id="IPR002558">
    <property type="entry name" value="ILWEQ_dom"/>
</dbReference>
<evidence type="ECO:0000256" key="8">
    <source>
        <dbReference type="ARBA" id="ARBA00023136"/>
    </source>
</evidence>
<evidence type="ECO:0000313" key="14">
    <source>
        <dbReference type="EMBL" id="CAD7248624.1"/>
    </source>
</evidence>
<dbReference type="InterPro" id="IPR049108">
    <property type="entry name" value="Talin_R4"/>
</dbReference>
<dbReference type="Pfam" id="PF21865">
    <property type="entry name" value="TLN1-like_RS"/>
    <property type="match status" value="2"/>
</dbReference>
<dbReference type="Proteomes" id="UP000677054">
    <property type="component" value="Unassembled WGS sequence"/>
</dbReference>
<evidence type="ECO:0000256" key="6">
    <source>
        <dbReference type="ARBA" id="ARBA00022553"/>
    </source>
</evidence>
<protein>
    <recommendedName>
        <fullName evidence="16">Talin-1</fullName>
    </recommendedName>
</protein>
<keyword evidence="15" id="KW-1185">Reference proteome</keyword>
<dbReference type="FunFam" id="1.20.1410.10:FF:000001">
    <property type="entry name" value="Talin 2"/>
    <property type="match status" value="1"/>
</dbReference>
<dbReference type="InterPro" id="IPR015009">
    <property type="entry name" value="Vinculin-bd_dom"/>
</dbReference>
<dbReference type="GO" id="GO:0048731">
    <property type="term" value="P:system development"/>
    <property type="evidence" value="ECO:0007669"/>
    <property type="project" value="UniProtKB-ARBA"/>
</dbReference>
<feature type="region of interest" description="Disordered" evidence="11">
    <location>
        <begin position="2692"/>
        <end position="2737"/>
    </location>
</feature>
<dbReference type="SUPFAM" id="SSF109880">
    <property type="entry name" value="A middle domain of Talin 1"/>
    <property type="match status" value="1"/>
</dbReference>
<feature type="compositionally biased region" description="Polar residues" evidence="11">
    <location>
        <begin position="2589"/>
        <end position="2606"/>
    </location>
</feature>
<dbReference type="FunFam" id="2.30.29.30:FF:000028">
    <property type="entry name" value="Talin 2"/>
    <property type="match status" value="1"/>
</dbReference>